<dbReference type="Proteomes" id="UP000324479">
    <property type="component" value="Unassembled WGS sequence"/>
</dbReference>
<feature type="transmembrane region" description="Helical" evidence="1">
    <location>
        <begin position="46"/>
        <end position="69"/>
    </location>
</feature>
<accession>A0A5M6DND2</accession>
<dbReference type="RefSeq" id="WP_150074043.1">
    <property type="nucleotide sequence ID" value="NZ_VWOX01000001.1"/>
</dbReference>
<dbReference type="EMBL" id="VWOX01000001">
    <property type="protein sequence ID" value="KAA5546935.1"/>
    <property type="molecule type" value="Genomic_DNA"/>
</dbReference>
<keyword evidence="1" id="KW-1133">Transmembrane helix</keyword>
<keyword evidence="1" id="KW-0472">Membrane</keyword>
<evidence type="ECO:0000256" key="1">
    <source>
        <dbReference type="SAM" id="Phobius"/>
    </source>
</evidence>
<organism evidence="2 3">
    <name type="scientific">Roseiconus nitratireducens</name>
    <dbReference type="NCBI Taxonomy" id="2605748"/>
    <lineage>
        <taxon>Bacteria</taxon>
        <taxon>Pseudomonadati</taxon>
        <taxon>Planctomycetota</taxon>
        <taxon>Planctomycetia</taxon>
        <taxon>Pirellulales</taxon>
        <taxon>Pirellulaceae</taxon>
        <taxon>Roseiconus</taxon>
    </lineage>
</organism>
<evidence type="ECO:0000313" key="2">
    <source>
        <dbReference type="EMBL" id="KAA5546935.1"/>
    </source>
</evidence>
<dbReference type="AlphaFoldDB" id="A0A5M6DND2"/>
<comment type="caution">
    <text evidence="2">The sequence shown here is derived from an EMBL/GenBank/DDBJ whole genome shotgun (WGS) entry which is preliminary data.</text>
</comment>
<proteinExistence type="predicted"/>
<name>A0A5M6DND2_9BACT</name>
<sequence>MLILTAFVASALAALKLSPVFGLVLCAMIPGCVVTTASNLPARRPWLAALLAGLLPVYILASGPLLALAELLYQNTSGKSTWGFWLHRAIFPDVVFWNPDFLVGRRLIMYVHWWYELAGG</sequence>
<protein>
    <submittedName>
        <fullName evidence="2">Uncharacterized protein</fullName>
    </submittedName>
</protein>
<keyword evidence="3" id="KW-1185">Reference proteome</keyword>
<evidence type="ECO:0000313" key="3">
    <source>
        <dbReference type="Proteomes" id="UP000324479"/>
    </source>
</evidence>
<keyword evidence="1" id="KW-0812">Transmembrane</keyword>
<reference evidence="2 3" key="1">
    <citation type="submission" date="2019-08" db="EMBL/GenBank/DDBJ databases">
        <authorList>
            <person name="Dhanesh K."/>
            <person name="Kumar G."/>
            <person name="Sasikala C."/>
            <person name="Venkata Ramana C."/>
        </authorList>
    </citation>
    <scope>NUCLEOTIDE SEQUENCE [LARGE SCALE GENOMIC DNA]</scope>
    <source>
        <strain evidence="2 3">JC645</strain>
    </source>
</reference>
<gene>
    <name evidence="2" type="ORF">FYK55_00480</name>
</gene>